<sequence>MTQPNASPDKPDIVLTETQNWASRSHEELYAAVHTDNDPGRVGQLSDDWNALSRDIAEAAQRMSEKVRGTEAGWQGQAADAARAAIQELTDWNIKAGDTAGSLAARISTQGRVMEVAKTEMPEPVKGVEGLQAAVIGAYATNDLESFTKATTDLQAHQAKATNAHERAVQVMTNMEAQSRTIDSETPRFTPPPNPVTQERMQARMAQMAPMAAGGGGQPLEPKQQGQAPAATTPEGVSPAAANGPGGIDGPTKMMPKLGDTPGGPGGPGGIGGGPGGIGGGPGGIGGGPGGGVDGPTKAMPMPKLGDGPGGGFDGPTKAMPKLPPLGDGPSSTSPQSTSPQSTTPQGANPKMPPLPQMGGPGGDHTYQPRPYGIPDGVPPTGPGARRPGDPNSRGGGGWQGQIPPIPGGPGGTGPGGTGPGGAGPGGGGPGGFRGGPGAVPGLGAGGGGGAGGGAGGSSNLAPGGSSGTGSTGSGGPGAGPRGMGGGAGQPGMAGAPGMGAGAMGNRGGRGEDDKERSAKYVQGGQIVEVPGADLPPPVIGEGKKKKRDQG</sequence>
<reference evidence="4 5" key="1">
    <citation type="submission" date="2022-11" db="EMBL/GenBank/DDBJ databases">
        <title>Draft genome sequence of Saccharopolyspora sp. WRP15-2 isolated from rhizosphere soils of wild rice in Thailand.</title>
        <authorList>
            <person name="Duangmal K."/>
            <person name="Kammanee S."/>
            <person name="Muangham S."/>
        </authorList>
    </citation>
    <scope>NUCLEOTIDE SEQUENCE [LARGE SCALE GENOMIC DNA]</scope>
    <source>
        <strain evidence="4 5">WRP15-2</strain>
    </source>
</reference>
<feature type="compositionally biased region" description="Gly residues" evidence="2">
    <location>
        <begin position="465"/>
        <end position="508"/>
    </location>
</feature>
<dbReference type="SUPFAM" id="SSF140459">
    <property type="entry name" value="PE/PPE dimer-like"/>
    <property type="match status" value="1"/>
</dbReference>
<evidence type="ECO:0000313" key="4">
    <source>
        <dbReference type="EMBL" id="MDA3627778.1"/>
    </source>
</evidence>
<evidence type="ECO:0000313" key="5">
    <source>
        <dbReference type="Proteomes" id="UP001210380"/>
    </source>
</evidence>
<feature type="region of interest" description="Disordered" evidence="2">
    <location>
        <begin position="178"/>
        <end position="197"/>
    </location>
</feature>
<dbReference type="InterPro" id="IPR038332">
    <property type="entry name" value="PPE_sf"/>
</dbReference>
<dbReference type="Pfam" id="PF00823">
    <property type="entry name" value="PPE"/>
    <property type="match status" value="1"/>
</dbReference>
<accession>A0ABT4V1F9</accession>
<feature type="compositionally biased region" description="Gly residues" evidence="2">
    <location>
        <begin position="261"/>
        <end position="294"/>
    </location>
</feature>
<dbReference type="RefSeq" id="WP_270950469.1">
    <property type="nucleotide sequence ID" value="NZ_JAQGLA010000033.1"/>
</dbReference>
<feature type="compositionally biased region" description="Low complexity" evidence="2">
    <location>
        <begin position="330"/>
        <end position="346"/>
    </location>
</feature>
<name>A0ABT4V1F9_9PSEU</name>
<feature type="compositionally biased region" description="Gly residues" evidence="2">
    <location>
        <begin position="409"/>
        <end position="457"/>
    </location>
</feature>
<evidence type="ECO:0000259" key="3">
    <source>
        <dbReference type="Pfam" id="PF00823"/>
    </source>
</evidence>
<protein>
    <submittedName>
        <fullName evidence="4">PPE domain-containing protein</fullName>
    </submittedName>
</protein>
<dbReference type="InterPro" id="IPR000030">
    <property type="entry name" value="PPE_dom"/>
</dbReference>
<comment type="similarity">
    <text evidence="1">Belongs to the mycobacterial PPE family.</text>
</comment>
<gene>
    <name evidence="4" type="ORF">OU415_20245</name>
</gene>
<dbReference type="Gene3D" id="1.20.1260.20">
    <property type="entry name" value="PPE superfamily"/>
    <property type="match status" value="1"/>
</dbReference>
<comment type="caution">
    <text evidence="4">The sequence shown here is derived from an EMBL/GenBank/DDBJ whole genome shotgun (WGS) entry which is preliminary data.</text>
</comment>
<keyword evidence="5" id="KW-1185">Reference proteome</keyword>
<feature type="domain" description="PPE" evidence="3">
    <location>
        <begin position="48"/>
        <end position="182"/>
    </location>
</feature>
<dbReference type="EMBL" id="JAQGLA010000033">
    <property type="protein sequence ID" value="MDA3627778.1"/>
    <property type="molecule type" value="Genomic_DNA"/>
</dbReference>
<feature type="region of interest" description="Disordered" evidence="2">
    <location>
        <begin position="209"/>
        <end position="551"/>
    </location>
</feature>
<dbReference type="Proteomes" id="UP001210380">
    <property type="component" value="Unassembled WGS sequence"/>
</dbReference>
<evidence type="ECO:0000256" key="1">
    <source>
        <dbReference type="ARBA" id="ARBA00010652"/>
    </source>
</evidence>
<evidence type="ECO:0000256" key="2">
    <source>
        <dbReference type="SAM" id="MobiDB-lite"/>
    </source>
</evidence>
<proteinExistence type="inferred from homology"/>
<organism evidence="4 5">
    <name type="scientific">Saccharopolyspora oryzae</name>
    <dbReference type="NCBI Taxonomy" id="2997343"/>
    <lineage>
        <taxon>Bacteria</taxon>
        <taxon>Bacillati</taxon>
        <taxon>Actinomycetota</taxon>
        <taxon>Actinomycetes</taxon>
        <taxon>Pseudonocardiales</taxon>
        <taxon>Pseudonocardiaceae</taxon>
        <taxon>Saccharopolyspora</taxon>
    </lineage>
</organism>
<feature type="compositionally biased region" description="Basic and acidic residues" evidence="2">
    <location>
        <begin position="509"/>
        <end position="519"/>
    </location>
</feature>